<dbReference type="InterPro" id="IPR016181">
    <property type="entry name" value="Acyl_CoA_acyltransferase"/>
</dbReference>
<proteinExistence type="predicted"/>
<name>A0A0F9MBP7_9ZZZZ</name>
<dbReference type="Pfam" id="PF13302">
    <property type="entry name" value="Acetyltransf_3"/>
    <property type="match status" value="1"/>
</dbReference>
<dbReference type="EMBL" id="LAZR01005060">
    <property type="protein sequence ID" value="KKN03184.1"/>
    <property type="molecule type" value="Genomic_DNA"/>
</dbReference>
<dbReference type="InterPro" id="IPR000182">
    <property type="entry name" value="GNAT_dom"/>
</dbReference>
<comment type="caution">
    <text evidence="2">The sequence shown here is derived from an EMBL/GenBank/DDBJ whole genome shotgun (WGS) entry which is preliminary data.</text>
</comment>
<accession>A0A0F9MBP7</accession>
<dbReference type="GO" id="GO:0016747">
    <property type="term" value="F:acyltransferase activity, transferring groups other than amino-acyl groups"/>
    <property type="evidence" value="ECO:0007669"/>
    <property type="project" value="InterPro"/>
</dbReference>
<organism evidence="2">
    <name type="scientific">marine sediment metagenome</name>
    <dbReference type="NCBI Taxonomy" id="412755"/>
    <lineage>
        <taxon>unclassified sequences</taxon>
        <taxon>metagenomes</taxon>
        <taxon>ecological metagenomes</taxon>
    </lineage>
</organism>
<dbReference type="PANTHER" id="PTHR43415:SF3">
    <property type="entry name" value="GNAT-FAMILY ACETYLTRANSFERASE"/>
    <property type="match status" value="1"/>
</dbReference>
<dbReference type="Gene3D" id="3.40.630.30">
    <property type="match status" value="1"/>
</dbReference>
<dbReference type="AlphaFoldDB" id="A0A0F9MBP7"/>
<dbReference type="PANTHER" id="PTHR43415">
    <property type="entry name" value="SPERMIDINE N(1)-ACETYLTRANSFERASE"/>
    <property type="match status" value="1"/>
</dbReference>
<gene>
    <name evidence="2" type="ORF">LCGC14_1110160</name>
</gene>
<protein>
    <recommendedName>
        <fullName evidence="1">N-acetyltransferase domain-containing protein</fullName>
    </recommendedName>
</protein>
<evidence type="ECO:0000313" key="2">
    <source>
        <dbReference type="EMBL" id="KKN03184.1"/>
    </source>
</evidence>
<feature type="domain" description="N-acetyltransferase" evidence="1">
    <location>
        <begin position="38"/>
        <end position="182"/>
    </location>
</feature>
<dbReference type="SUPFAM" id="SSF55729">
    <property type="entry name" value="Acyl-CoA N-acyltransferases (Nat)"/>
    <property type="match status" value="1"/>
</dbReference>
<sequence length="188" mass="22237">MTETKESKSFPFIEGEKINLCAANLDHVDLYCAWMNHPETRKYARHPFPQTIEEVKKIFEPQKEQIKRDIFFEVWHKEEKKPIGFTGFIHIQWFTRNALIWYTIGDPEYLEQGIATEATKLLVNYGFTELNFHKITAVVLAPNKASIRVAEEVGFKHEITIKKEEYIDGEFVDNLSYVIFKEEWMKTE</sequence>
<dbReference type="PROSITE" id="PS51186">
    <property type="entry name" value="GNAT"/>
    <property type="match status" value="1"/>
</dbReference>
<reference evidence="2" key="1">
    <citation type="journal article" date="2015" name="Nature">
        <title>Complex archaea that bridge the gap between prokaryotes and eukaryotes.</title>
        <authorList>
            <person name="Spang A."/>
            <person name="Saw J.H."/>
            <person name="Jorgensen S.L."/>
            <person name="Zaremba-Niedzwiedzka K."/>
            <person name="Martijn J."/>
            <person name="Lind A.E."/>
            <person name="van Eijk R."/>
            <person name="Schleper C."/>
            <person name="Guy L."/>
            <person name="Ettema T.J."/>
        </authorList>
    </citation>
    <scope>NUCLEOTIDE SEQUENCE</scope>
</reference>
<evidence type="ECO:0000259" key="1">
    <source>
        <dbReference type="PROSITE" id="PS51186"/>
    </source>
</evidence>